<accession>A0A645BBW6</accession>
<dbReference type="EMBL" id="VSSQ01019139">
    <property type="protein sequence ID" value="MPM62950.1"/>
    <property type="molecule type" value="Genomic_DNA"/>
</dbReference>
<comment type="caution">
    <text evidence="1">The sequence shown here is derived from an EMBL/GenBank/DDBJ whole genome shotgun (WGS) entry which is preliminary data.</text>
</comment>
<evidence type="ECO:0000313" key="1">
    <source>
        <dbReference type="EMBL" id="MPM62950.1"/>
    </source>
</evidence>
<reference evidence="1" key="1">
    <citation type="submission" date="2019-08" db="EMBL/GenBank/DDBJ databases">
        <authorList>
            <person name="Kucharzyk K."/>
            <person name="Murdoch R.W."/>
            <person name="Higgins S."/>
            <person name="Loffler F."/>
        </authorList>
    </citation>
    <scope>NUCLEOTIDE SEQUENCE</scope>
</reference>
<gene>
    <name evidence="1" type="ORF">SDC9_109828</name>
</gene>
<dbReference type="AlphaFoldDB" id="A0A645BBW6"/>
<protein>
    <submittedName>
        <fullName evidence="1">Uncharacterized protein</fullName>
    </submittedName>
</protein>
<proteinExistence type="predicted"/>
<sequence length="320" mass="35403">MFALKGFADFEQQFGNADARQMKLGEIVGNGEELPRRPVGLDKLALLIPQQYGFAHGVEQEFLLVAFAGHMTKLFFELFGHGRNIAGEFADDAGLRHRDMDVESSCRELPGAELKAVERAVDVAQQVNFQQSEQDCSGAQEKQNTAAGQLQQPVVIVDRNRHAQNIILPADGQGPGAIDHEFFKRAAVTFAEGFLPGERGFHFSPVLMIVELGIGFFRIGQHLAVGRDQSQPEDAVVEAPAEGDCVGEIAFLQMAVDQLRGQPGLLFERRHHPAVIFLHQMAESQVKSDAEQDQEGFRQERQHQKDAVGFFHAANPPLKR</sequence>
<organism evidence="1">
    <name type="scientific">bioreactor metagenome</name>
    <dbReference type="NCBI Taxonomy" id="1076179"/>
    <lineage>
        <taxon>unclassified sequences</taxon>
        <taxon>metagenomes</taxon>
        <taxon>ecological metagenomes</taxon>
    </lineage>
</organism>
<name>A0A645BBW6_9ZZZZ</name>